<name>A0AAD5M5Q5_PYTIN</name>
<protein>
    <recommendedName>
        <fullName evidence="5">Methyltransferase domain-containing protein</fullName>
    </recommendedName>
</protein>
<proteinExistence type="inferred from homology"/>
<dbReference type="EMBL" id="JAKCXM010000046">
    <property type="protein sequence ID" value="KAJ0405384.1"/>
    <property type="molecule type" value="Genomic_DNA"/>
</dbReference>
<reference evidence="6" key="1">
    <citation type="submission" date="2021-12" db="EMBL/GenBank/DDBJ databases">
        <title>Prjna785345.</title>
        <authorList>
            <person name="Rujirawat T."/>
            <person name="Krajaejun T."/>
        </authorList>
    </citation>
    <scope>NUCLEOTIDE SEQUENCE</scope>
    <source>
        <strain evidence="6">Pi057C3</strain>
    </source>
</reference>
<feature type="domain" description="Methyltransferase" evidence="5">
    <location>
        <begin position="44"/>
        <end position="106"/>
    </location>
</feature>
<dbReference type="Gene3D" id="3.40.50.150">
    <property type="entry name" value="Vaccinia Virus protein VP39"/>
    <property type="match status" value="1"/>
</dbReference>
<dbReference type="GO" id="GO:0016279">
    <property type="term" value="F:protein-lysine N-methyltransferase activity"/>
    <property type="evidence" value="ECO:0007669"/>
    <property type="project" value="InterPro"/>
</dbReference>
<dbReference type="PANTHER" id="PTHR13610:SF11">
    <property type="entry name" value="METHYLTRANSFERASE DOMAIN-CONTAINING PROTEIN"/>
    <property type="match status" value="1"/>
</dbReference>
<keyword evidence="2" id="KW-0489">Methyltransferase</keyword>
<dbReference type="AlphaFoldDB" id="A0AAD5M5Q5"/>
<sequence length="123" mass="13107">MNAEQNTATVVGPKLAPFTPSGDGVLAYALELLQLHPTDDVLFDLGCGDARLLVHAAKSVGLRCVGIEYDAVLVAKATQRVQDEGVESLVEIRHADALQADLSSATALFLYLVPQGLRLLLPR</sequence>
<organism evidence="6 7">
    <name type="scientific">Pythium insidiosum</name>
    <name type="common">Pythiosis disease agent</name>
    <dbReference type="NCBI Taxonomy" id="114742"/>
    <lineage>
        <taxon>Eukaryota</taxon>
        <taxon>Sar</taxon>
        <taxon>Stramenopiles</taxon>
        <taxon>Oomycota</taxon>
        <taxon>Peronosporomycetes</taxon>
        <taxon>Pythiales</taxon>
        <taxon>Pythiaceae</taxon>
        <taxon>Pythium</taxon>
    </lineage>
</organism>
<evidence type="ECO:0000313" key="6">
    <source>
        <dbReference type="EMBL" id="KAJ0405384.1"/>
    </source>
</evidence>
<dbReference type="SUPFAM" id="SSF53335">
    <property type="entry name" value="S-adenosyl-L-methionine-dependent methyltransferases"/>
    <property type="match status" value="1"/>
</dbReference>
<dbReference type="Proteomes" id="UP001209570">
    <property type="component" value="Unassembled WGS sequence"/>
</dbReference>
<evidence type="ECO:0000259" key="5">
    <source>
        <dbReference type="Pfam" id="PF13649"/>
    </source>
</evidence>
<evidence type="ECO:0000256" key="3">
    <source>
        <dbReference type="ARBA" id="ARBA00022679"/>
    </source>
</evidence>
<dbReference type="InterPro" id="IPR026170">
    <property type="entry name" value="FAM173A/B"/>
</dbReference>
<dbReference type="CDD" id="cd02440">
    <property type="entry name" value="AdoMet_MTases"/>
    <property type="match status" value="1"/>
</dbReference>
<evidence type="ECO:0000256" key="1">
    <source>
        <dbReference type="ARBA" id="ARBA00010633"/>
    </source>
</evidence>
<dbReference type="GO" id="GO:0005739">
    <property type="term" value="C:mitochondrion"/>
    <property type="evidence" value="ECO:0007669"/>
    <property type="project" value="TreeGrafter"/>
</dbReference>
<dbReference type="GO" id="GO:1905706">
    <property type="term" value="P:regulation of mitochondrial ATP synthesis coupled proton transport"/>
    <property type="evidence" value="ECO:0007669"/>
    <property type="project" value="TreeGrafter"/>
</dbReference>
<evidence type="ECO:0000256" key="2">
    <source>
        <dbReference type="ARBA" id="ARBA00022603"/>
    </source>
</evidence>
<keyword evidence="3" id="KW-0808">Transferase</keyword>
<accession>A0AAD5M5Q5</accession>
<dbReference type="InterPro" id="IPR041698">
    <property type="entry name" value="Methyltransf_25"/>
</dbReference>
<dbReference type="PANTHER" id="PTHR13610">
    <property type="entry name" value="METHYLTRANSFERASE DOMAIN-CONTAINING PROTEIN"/>
    <property type="match status" value="1"/>
</dbReference>
<evidence type="ECO:0000313" key="7">
    <source>
        <dbReference type="Proteomes" id="UP001209570"/>
    </source>
</evidence>
<gene>
    <name evidence="6" type="ORF">P43SY_000263</name>
</gene>
<keyword evidence="7" id="KW-1185">Reference proteome</keyword>
<dbReference type="GO" id="GO:0032259">
    <property type="term" value="P:methylation"/>
    <property type="evidence" value="ECO:0007669"/>
    <property type="project" value="UniProtKB-KW"/>
</dbReference>
<comment type="caution">
    <text evidence="6">The sequence shown here is derived from an EMBL/GenBank/DDBJ whole genome shotgun (WGS) entry which is preliminary data.</text>
</comment>
<dbReference type="InterPro" id="IPR029063">
    <property type="entry name" value="SAM-dependent_MTases_sf"/>
</dbReference>
<comment type="similarity">
    <text evidence="1">Belongs to the ANT/ATPSC lysine N-methyltransferase family.</text>
</comment>
<dbReference type="Pfam" id="PF13649">
    <property type="entry name" value="Methyltransf_25"/>
    <property type="match status" value="1"/>
</dbReference>
<keyword evidence="4" id="KW-0949">S-adenosyl-L-methionine</keyword>
<evidence type="ECO:0000256" key="4">
    <source>
        <dbReference type="ARBA" id="ARBA00022691"/>
    </source>
</evidence>